<dbReference type="GO" id="GO:0005737">
    <property type="term" value="C:cytoplasm"/>
    <property type="evidence" value="ECO:0007669"/>
    <property type="project" value="TreeGrafter"/>
</dbReference>
<dbReference type="PROSITE" id="PS50085">
    <property type="entry name" value="RAPGAP"/>
    <property type="match status" value="1"/>
</dbReference>
<reference evidence="4" key="2">
    <citation type="journal article" date="2023" name="Infect Dis Poverty">
        <title>Chromosome-scale genome of the human blood fluke Schistosoma mekongi and its implications for public health.</title>
        <authorList>
            <person name="Zhou M."/>
            <person name="Xu L."/>
            <person name="Xu D."/>
            <person name="Chen W."/>
            <person name="Khan J."/>
            <person name="Hu Y."/>
            <person name="Huang H."/>
            <person name="Wei H."/>
            <person name="Zhang Y."/>
            <person name="Chusongsang P."/>
            <person name="Tanasarnprasert K."/>
            <person name="Hu X."/>
            <person name="Limpanont Y."/>
            <person name="Lv Z."/>
        </authorList>
    </citation>
    <scope>NUCLEOTIDE SEQUENCE</scope>
    <source>
        <strain evidence="4">LV_2022a</strain>
    </source>
</reference>
<dbReference type="GO" id="GO:0005096">
    <property type="term" value="F:GTPase activator activity"/>
    <property type="evidence" value="ECO:0007669"/>
    <property type="project" value="UniProtKB-KW"/>
</dbReference>
<feature type="region of interest" description="Disordered" evidence="2">
    <location>
        <begin position="1222"/>
        <end position="1246"/>
    </location>
</feature>
<feature type="region of interest" description="Disordered" evidence="2">
    <location>
        <begin position="1125"/>
        <end position="1145"/>
    </location>
</feature>
<proteinExistence type="predicted"/>
<keyword evidence="5" id="KW-1185">Reference proteome</keyword>
<feature type="region of interest" description="Disordered" evidence="2">
    <location>
        <begin position="1315"/>
        <end position="1338"/>
    </location>
</feature>
<accession>A0AAE2D8C9</accession>
<dbReference type="InterPro" id="IPR035974">
    <property type="entry name" value="Rap/Ran-GAP_sf"/>
</dbReference>
<evidence type="ECO:0000256" key="2">
    <source>
        <dbReference type="SAM" id="MobiDB-lite"/>
    </source>
</evidence>
<organism evidence="4 5">
    <name type="scientific">Schistosoma mekongi</name>
    <name type="common">Parasitic worm</name>
    <dbReference type="NCBI Taxonomy" id="38744"/>
    <lineage>
        <taxon>Eukaryota</taxon>
        <taxon>Metazoa</taxon>
        <taxon>Spiralia</taxon>
        <taxon>Lophotrochozoa</taxon>
        <taxon>Platyhelminthes</taxon>
        <taxon>Trematoda</taxon>
        <taxon>Digenea</taxon>
        <taxon>Strigeidida</taxon>
        <taxon>Schistosomatoidea</taxon>
        <taxon>Schistosomatidae</taxon>
        <taxon>Schistosoma</taxon>
    </lineage>
</organism>
<protein>
    <recommendedName>
        <fullName evidence="3">Rap-GAP domain-containing protein</fullName>
    </recommendedName>
</protein>
<dbReference type="GO" id="GO:0051056">
    <property type="term" value="P:regulation of small GTPase mediated signal transduction"/>
    <property type="evidence" value="ECO:0007669"/>
    <property type="project" value="InterPro"/>
</dbReference>
<feature type="compositionally biased region" description="Basic residues" evidence="2">
    <location>
        <begin position="1127"/>
        <end position="1139"/>
    </location>
</feature>
<dbReference type="InterPro" id="IPR050989">
    <property type="entry name" value="Rap1_Ran_GAP"/>
</dbReference>
<gene>
    <name evidence="4" type="ORF">MN116_002112</name>
</gene>
<dbReference type="EMBL" id="JALJAT010000001">
    <property type="protein sequence ID" value="KAK4475014.1"/>
    <property type="molecule type" value="Genomic_DNA"/>
</dbReference>
<dbReference type="InterPro" id="IPR000331">
    <property type="entry name" value="Rap/Ran_GAP_dom"/>
</dbReference>
<feature type="domain" description="Rap-GAP" evidence="3">
    <location>
        <begin position="366"/>
        <end position="588"/>
    </location>
</feature>
<feature type="region of interest" description="Disordered" evidence="2">
    <location>
        <begin position="303"/>
        <end position="328"/>
    </location>
</feature>
<dbReference type="Proteomes" id="UP001292079">
    <property type="component" value="Unassembled WGS sequence"/>
</dbReference>
<feature type="compositionally biased region" description="Low complexity" evidence="2">
    <location>
        <begin position="303"/>
        <end position="313"/>
    </location>
</feature>
<dbReference type="SUPFAM" id="SSF111347">
    <property type="entry name" value="Rap/Ran-GAP"/>
    <property type="match status" value="1"/>
</dbReference>
<dbReference type="Pfam" id="PF25410">
    <property type="entry name" value="PH_34"/>
    <property type="match status" value="1"/>
</dbReference>
<evidence type="ECO:0000256" key="1">
    <source>
        <dbReference type="ARBA" id="ARBA00022468"/>
    </source>
</evidence>
<dbReference type="PANTHER" id="PTHR15711:SF22">
    <property type="entry name" value="RAP-GAP DOMAIN-CONTAINING PROTEIN"/>
    <property type="match status" value="1"/>
</dbReference>
<dbReference type="Pfam" id="PF02145">
    <property type="entry name" value="Rap_GAP"/>
    <property type="match status" value="1"/>
</dbReference>
<dbReference type="Gene3D" id="3.40.50.11210">
    <property type="entry name" value="Rap/Ran-GAP"/>
    <property type="match status" value="1"/>
</dbReference>
<reference evidence="4" key="1">
    <citation type="submission" date="2022-04" db="EMBL/GenBank/DDBJ databases">
        <authorList>
            <person name="Xu L."/>
            <person name="Lv Z."/>
        </authorList>
    </citation>
    <scope>NUCLEOTIDE SEQUENCE</scope>
    <source>
        <strain evidence="4">LV_2022a</strain>
    </source>
</reference>
<evidence type="ECO:0000313" key="4">
    <source>
        <dbReference type="EMBL" id="KAK4475014.1"/>
    </source>
</evidence>
<name>A0AAE2D8C9_SCHME</name>
<evidence type="ECO:0000259" key="3">
    <source>
        <dbReference type="PROSITE" id="PS50085"/>
    </source>
</evidence>
<feature type="compositionally biased region" description="Basic residues" evidence="2">
    <location>
        <begin position="314"/>
        <end position="323"/>
    </location>
</feature>
<keyword evidence="1" id="KW-0343">GTPase activation</keyword>
<dbReference type="PANTHER" id="PTHR15711">
    <property type="entry name" value="RAP GTPASE-ACTIVATING PROTEIN"/>
    <property type="match status" value="1"/>
</dbReference>
<evidence type="ECO:0000313" key="5">
    <source>
        <dbReference type="Proteomes" id="UP001292079"/>
    </source>
</evidence>
<comment type="caution">
    <text evidence="4">The sequence shown here is derived from an EMBL/GenBank/DDBJ whole genome shotgun (WGS) entry which is preliminary data.</text>
</comment>
<feature type="compositionally biased region" description="Polar residues" evidence="2">
    <location>
        <begin position="1325"/>
        <end position="1338"/>
    </location>
</feature>
<sequence length="1643" mass="189421">MLENPSSSNDMFITLHYDSRSINHSLPLTHGYSASVDADFETSTHKLREGEKNSHDFVAESHKFIVEGNQTNDNYATLSHRYTVNFAKSCYTGIEAGNVDYYDFEYRDSGACFYRNSIFSCGDQHQNWFGIIPNDGALAISLVKTSVYFKSNCNVPLSESKQSHPNTADDSCQEDNSGKNLMTLKKKTENKDHRTSLNYLPAWLVIVRREKGSDLRGCVINKLLLENNKHICSLIIHEPNTNNSNIPNISNNPIVSTMMTDINNNNNNNLTTEAESFRTNLPTTKYTSLTTTAVSTATALTTSGISNSSQTTPKSKKSSKKNSTKSNDTLLNITEEQLVLKYLVKNENVMDYLKPGVPDRSVYEKLLKLDEMELLNNHKFGVLLCRRNQSTEEEMYNNEHSTPEFEEFLKLLGRKVRLRNYSGYIGGLDYRNDSTGLETYVTEFRGTNIVFLVSTLLPYEPNKIEQLARKRHIGNSSVTFIFVEEGAKPFQPDTIISGFQKVLIIVKYIRLNHNENNNCKFAYRVAVCRAKEVPPFGPVISSDYLFEHHTSFANLLLIKAINAAYAVLKYSKFREIMQRSRRDYLHQFCTEHTISAENENIKHGKMHIYRRHSQDKLKQLKNSIKSLGSTTPSVDREITPTKFQLDKIISFNHITGILQINNSFNNNNNNLSNLKSYDDLYRIHQRVKRNHSDVLKSNQDYFDHLEKNSENIHLSSTFHNLLDFGQSIYVGLKKWQKVDGWHSVMELLPNSLLNNNNNVDVDEHSLYNFIYLPITHNHYFETQIGINRNWLLIFAPYTISSHLANRILLAIPLVSIFAYLFEHNRKVLRIYFDCGQYVQIQDIYNSYNLNGQNILEQLINFISYCIYPKVLQKCSQIMMKIKNTSNNVTNDDDNEKLFINDINEANNNYYDKPQNSIQTTNHFNTIKHSTNNNNKCWSISEMGLSLSCLSPIDNYNILNSLRTSSSSSITTIVPSLSSYSHSPLSLNPFPYILNFQKTPSDFHLFKQKNQIILQIGSYHLPELIRTIQSRKSLWCLQKLNLFAPFFNFYFPLIYDLQFSTHLLSLINKLKFPTTFKMILCDLPKIEILNRARIRYRRQQYVKHYVNNNIRKELRFSYPQANISVNHQHQHQHHHHHKNNNQHDESVHCCENYKETNDSNTISLLSNSVPIGLPHIIHVSNVYSKQNMHTVKNLQVSSDVRTTDRSKYYSLDVQQMFPTDLYTNSQHHQNDNSLTTKNDNETSTDFTSNVVPTMDLIETANYVQSRRRTRKPELILVKKSNHVCASTVDQSLNKELHLTNRQEIIISNENNEARQDRNKIHDRSGSYPSITNDQNPSSTLRNGIVHIANKSTDKSNLSASTLAKMNPESNNTNDLSTDNSPSLTLNVKPNMPVSVKWRRAITEKGNLSHNTDAKIVTIRRRIDTTEINTWNTKAHENTTLNKLEQIRSSSLTVDNTTKLTNTSTDYIPPMKPKSRLTITKETFRQPQNTMKFSNTAMNQYNTETKQHLRNHQMIDSTGLSENELRDRLKKISEELHMEQYRRNHLANMCADLLEENRKLRYGQSDNMNKRQEQPIITIHTATTVPTTTTTTLKDEHNEPIYKSHNIKKVKLGFINGKIKQVSSNPSIWRKSKLKSQSFINGTDL</sequence>
<feature type="region of interest" description="Disordered" evidence="2">
    <location>
        <begin position="158"/>
        <end position="179"/>
    </location>
</feature>
<dbReference type="InterPro" id="IPR057609">
    <property type="entry name" value="PH_platyhelminthes"/>
</dbReference>